<feature type="domain" description="Glycosyltransferase subfamily 4-like N-terminal" evidence="2">
    <location>
        <begin position="13"/>
        <end position="166"/>
    </location>
</feature>
<gene>
    <name evidence="3" type="ORF">FBBNIHIM_00315</name>
</gene>
<sequence length="379" mass="42594">MKIVFIGEAISGFGGMETVIRNVIQTLSAAPFSAQCKIFFTCRKNDMDKKWLKDIDAHYSISGIKLSPLRRAKHLHALSAWLSDEQPDVVIAIDPLSCLYASKARLKMNGDFTLFSWPHFSLDHKKHAKYITCADEHLAISCGIRQQMIKRGIPEKNIHVIYNPTDKSPIIIPRQRQDDISTFIYIGRLKFEGQKRVKDLLDSFSRVPGRWKLHIIGDGSDSDRCKTYAQELCIANRITWHGWQAQPWKVVQEEIGQVTALLLTSSFEGFPMTLLEAMARGIPCISSDCVSGPGDIIIPGVNGCLYPPDEQSELSAILSAMLSGEITFDHAAIPATIDAFYADNYYRRLSDILFSRSLSPSLSFHESKKQRTRLTTALN</sequence>
<dbReference type="PANTHER" id="PTHR12526:SF630">
    <property type="entry name" value="GLYCOSYLTRANSFERASE"/>
    <property type="match status" value="1"/>
</dbReference>
<name>A0ABN8T5A7_9ENTR</name>
<dbReference type="NCBIfam" id="NF007396">
    <property type="entry name" value="PRK09922.1"/>
    <property type="match status" value="1"/>
</dbReference>
<evidence type="ECO:0000259" key="2">
    <source>
        <dbReference type="Pfam" id="PF13439"/>
    </source>
</evidence>
<dbReference type="EMBL" id="CALSBS010000001">
    <property type="protein sequence ID" value="CAH6635268.1"/>
    <property type="molecule type" value="Genomic_DNA"/>
</dbReference>
<dbReference type="InterPro" id="IPR028098">
    <property type="entry name" value="Glyco_trans_4-like_N"/>
</dbReference>
<comment type="caution">
    <text evidence="3">The sequence shown here is derived from an EMBL/GenBank/DDBJ whole genome shotgun (WGS) entry which is preliminary data.</text>
</comment>
<dbReference type="RefSeq" id="WP_253896585.1">
    <property type="nucleotide sequence ID" value="NZ_CALSBS010000001.1"/>
</dbReference>
<reference evidence="3" key="1">
    <citation type="submission" date="2022-05" db="EMBL/GenBank/DDBJ databases">
        <authorList>
            <person name="Blom J."/>
        </authorList>
    </citation>
    <scope>NUCLEOTIDE SEQUENCE</scope>
    <source>
        <strain evidence="3">Type strain: CPO20170097</strain>
    </source>
</reference>
<evidence type="ECO:0000259" key="1">
    <source>
        <dbReference type="Pfam" id="PF00534"/>
    </source>
</evidence>
<evidence type="ECO:0000313" key="4">
    <source>
        <dbReference type="Proteomes" id="UP001152651"/>
    </source>
</evidence>
<protein>
    <submittedName>
        <fullName evidence="3">Lipopolysaccharide 1,6-galactosyltransferase</fullName>
    </submittedName>
</protein>
<proteinExistence type="predicted"/>
<dbReference type="PANTHER" id="PTHR12526">
    <property type="entry name" value="GLYCOSYLTRANSFERASE"/>
    <property type="match status" value="1"/>
</dbReference>
<dbReference type="CDD" id="cd03811">
    <property type="entry name" value="GT4_GT28_WabH-like"/>
    <property type="match status" value="1"/>
</dbReference>
<keyword evidence="4" id="KW-1185">Reference proteome</keyword>
<dbReference type="Gene3D" id="3.40.50.2000">
    <property type="entry name" value="Glycogen Phosphorylase B"/>
    <property type="match status" value="2"/>
</dbReference>
<dbReference type="Pfam" id="PF13439">
    <property type="entry name" value="Glyco_transf_4"/>
    <property type="match status" value="1"/>
</dbReference>
<dbReference type="SUPFAM" id="SSF53756">
    <property type="entry name" value="UDP-Glycosyltransferase/glycogen phosphorylase"/>
    <property type="match status" value="1"/>
</dbReference>
<dbReference type="Pfam" id="PF00534">
    <property type="entry name" value="Glycos_transf_1"/>
    <property type="match status" value="1"/>
</dbReference>
<evidence type="ECO:0000313" key="3">
    <source>
        <dbReference type="EMBL" id="CAH6635268.1"/>
    </source>
</evidence>
<accession>A0ABN8T5A7</accession>
<dbReference type="InterPro" id="IPR001296">
    <property type="entry name" value="Glyco_trans_1"/>
</dbReference>
<dbReference type="Proteomes" id="UP001152651">
    <property type="component" value="Unassembled WGS sequence"/>
</dbReference>
<organism evidence="3 4">
    <name type="scientific">Pseudocitrobacter vendiensis</name>
    <dbReference type="NCBI Taxonomy" id="2488306"/>
    <lineage>
        <taxon>Bacteria</taxon>
        <taxon>Pseudomonadati</taxon>
        <taxon>Pseudomonadota</taxon>
        <taxon>Gammaproteobacteria</taxon>
        <taxon>Enterobacterales</taxon>
        <taxon>Enterobacteriaceae</taxon>
        <taxon>Pseudocitrobacter</taxon>
    </lineage>
</organism>
<feature type="domain" description="Glycosyl transferase family 1" evidence="1">
    <location>
        <begin position="178"/>
        <end position="325"/>
    </location>
</feature>